<accession>A0A5N7CAS7</accession>
<proteinExistence type="predicted"/>
<name>A0A5N7CAS7_PETAA</name>
<dbReference type="EMBL" id="ML735247">
    <property type="protein sequence ID" value="KAE8391242.1"/>
    <property type="molecule type" value="Genomic_DNA"/>
</dbReference>
<sequence>MVNKSSLATHIIDPDGEVMILLRNSSIPFAQSDEDMAPAEEQPIEEPTKSGLVCEPLNESCFGIQVSVEPLILASSVFKKILPGGWKESLTYLQKGLVEIACESWNIEALLILLREKAPTIYSRDVMLRLWDSWFFRLSAHAGLITNWELPISDKVIGSMNELRQEAINDVILLLYMTHESLLRGNRGCGFECNSFLGSNYQCLVQIVSSFKSAQWYTSSSSYEYHHDCSDASSPSLLGSLNGLVEGPHLHSLIP</sequence>
<evidence type="ECO:0000313" key="1">
    <source>
        <dbReference type="EMBL" id="KAE8391242.1"/>
    </source>
</evidence>
<gene>
    <name evidence="1" type="ORF">BDV23DRAFT_171818</name>
</gene>
<protein>
    <submittedName>
        <fullName evidence="1">Uncharacterized protein</fullName>
    </submittedName>
</protein>
<reference evidence="1" key="1">
    <citation type="submission" date="2019-04" db="EMBL/GenBank/DDBJ databases">
        <title>Friends and foes A comparative genomics studyof 23 Aspergillus species from section Flavi.</title>
        <authorList>
            <consortium name="DOE Joint Genome Institute"/>
            <person name="Kjaerbolling I."/>
            <person name="Vesth T."/>
            <person name="Frisvad J.C."/>
            <person name="Nybo J.L."/>
            <person name="Theobald S."/>
            <person name="Kildgaard S."/>
            <person name="Isbrandt T."/>
            <person name="Kuo A."/>
            <person name="Sato A."/>
            <person name="Lyhne E.K."/>
            <person name="Kogle M.E."/>
            <person name="Wiebenga A."/>
            <person name="Kun R.S."/>
            <person name="Lubbers R.J."/>
            <person name="Makela M.R."/>
            <person name="Barry K."/>
            <person name="Chovatia M."/>
            <person name="Clum A."/>
            <person name="Daum C."/>
            <person name="Haridas S."/>
            <person name="He G."/>
            <person name="LaButti K."/>
            <person name="Lipzen A."/>
            <person name="Mondo S."/>
            <person name="Riley R."/>
            <person name="Salamov A."/>
            <person name="Simmons B.A."/>
            <person name="Magnuson J.K."/>
            <person name="Henrissat B."/>
            <person name="Mortensen U.H."/>
            <person name="Larsen T.O."/>
            <person name="Devries R.P."/>
            <person name="Grigoriev I.V."/>
            <person name="Machida M."/>
            <person name="Baker S.E."/>
            <person name="Andersen M.R."/>
        </authorList>
    </citation>
    <scope>NUCLEOTIDE SEQUENCE [LARGE SCALE GENOMIC DNA]</scope>
    <source>
        <strain evidence="1">IBT 14317</strain>
    </source>
</reference>
<dbReference type="OrthoDB" id="5326346at2759"/>
<dbReference type="AlphaFoldDB" id="A0A5N7CAS7"/>
<organism evidence="1">
    <name type="scientific">Petromyces alliaceus</name>
    <name type="common">Aspergillus alliaceus</name>
    <dbReference type="NCBI Taxonomy" id="209559"/>
    <lineage>
        <taxon>Eukaryota</taxon>
        <taxon>Fungi</taxon>
        <taxon>Dikarya</taxon>
        <taxon>Ascomycota</taxon>
        <taxon>Pezizomycotina</taxon>
        <taxon>Eurotiomycetes</taxon>
        <taxon>Eurotiomycetidae</taxon>
        <taxon>Eurotiales</taxon>
        <taxon>Aspergillaceae</taxon>
        <taxon>Aspergillus</taxon>
        <taxon>Aspergillus subgen. Circumdati</taxon>
    </lineage>
</organism>
<dbReference type="Proteomes" id="UP000326877">
    <property type="component" value="Unassembled WGS sequence"/>
</dbReference>